<evidence type="ECO:0000313" key="1">
    <source>
        <dbReference type="EMBL" id="MCY0788769.1"/>
    </source>
</evidence>
<organism evidence="1 2">
    <name type="scientific">Morganella morganii</name>
    <name type="common">Proteus morganii</name>
    <dbReference type="NCBI Taxonomy" id="582"/>
    <lineage>
        <taxon>Bacteria</taxon>
        <taxon>Pseudomonadati</taxon>
        <taxon>Pseudomonadota</taxon>
        <taxon>Gammaproteobacteria</taxon>
        <taxon>Enterobacterales</taxon>
        <taxon>Morganellaceae</taxon>
        <taxon>Morganella</taxon>
    </lineage>
</organism>
<reference evidence="1" key="1">
    <citation type="submission" date="2022-08" db="EMBL/GenBank/DDBJ databases">
        <authorList>
            <person name="Dale J.L."/>
        </authorList>
    </citation>
    <scope>NUCLEOTIDE SEQUENCE</scope>
    <source>
        <strain evidence="1">2022EL-00758</strain>
    </source>
</reference>
<name>A0A9Q4CM21_MORMO</name>
<proteinExistence type="predicted"/>
<accession>A0A9Q4CM21</accession>
<comment type="caution">
    <text evidence="1">The sequence shown here is derived from an EMBL/GenBank/DDBJ whole genome shotgun (WGS) entry which is preliminary data.</text>
</comment>
<dbReference type="Proteomes" id="UP001076655">
    <property type="component" value="Unassembled WGS sequence"/>
</dbReference>
<evidence type="ECO:0000313" key="2">
    <source>
        <dbReference type="Proteomes" id="UP001076655"/>
    </source>
</evidence>
<gene>
    <name evidence="1" type="ORF">N0392_03580</name>
</gene>
<sequence>MIYTDGTVAIKAGSPIVTGTGTQWKKNIHGVAPGQLICIENGTAPVSMMIRAVNSDTELVLSFNAPVTLSGAKYSIATTVPDTISDAARTMSANQGYIVYFLRAMQQWMTDTGQVEIELPNGQKVTLESIRALTEKMKDLLSYSSHLVTGGVDSSGNGSVNFAGGMGRVYRTKAGVITIYSRPDGNGSGYTTSFHRKHRVQLWELTERGSGIISSLPSERYSLLLRGLPCVVRGLVHRLYPMPKE</sequence>
<dbReference type="EMBL" id="JAPNMI010000002">
    <property type="protein sequence ID" value="MCY0788769.1"/>
    <property type="molecule type" value="Genomic_DNA"/>
</dbReference>
<protein>
    <submittedName>
        <fullName evidence="1">Uncharacterized protein</fullName>
    </submittedName>
</protein>
<dbReference type="AlphaFoldDB" id="A0A9Q4CM21"/>
<dbReference type="RefSeq" id="WP_267785253.1">
    <property type="nucleotide sequence ID" value="NZ_JAPNMI010000002.1"/>
</dbReference>